<dbReference type="AlphaFoldDB" id="A0A444VLB5"/>
<sequence>MERISRDTVALFTELKKELTELDLGENEKLRFTYCEIGQLLTHGFSVSLTTSDNNFLRVKNWNTKFYREGFENGFFNLDRLAINEKKIKLTDSEFLDLQKLINKELNKNKIDGIVLDGLFCQLTVGNKTLEWNMNKEMNKNLSELILLIRKKASVQQRL</sequence>
<keyword evidence="2" id="KW-1185">Reference proteome</keyword>
<dbReference type="RefSeq" id="WP_129654127.1">
    <property type="nucleotide sequence ID" value="NZ_ML142909.1"/>
</dbReference>
<evidence type="ECO:0000313" key="1">
    <source>
        <dbReference type="EMBL" id="RYC51561.1"/>
    </source>
</evidence>
<organism evidence="1 2">
    <name type="scientific">Flagellimonas olearia</name>
    <dbReference type="NCBI Taxonomy" id="552546"/>
    <lineage>
        <taxon>Bacteria</taxon>
        <taxon>Pseudomonadati</taxon>
        <taxon>Bacteroidota</taxon>
        <taxon>Flavobacteriia</taxon>
        <taxon>Flavobacteriales</taxon>
        <taxon>Flavobacteriaceae</taxon>
        <taxon>Flagellimonas</taxon>
    </lineage>
</organism>
<accession>A0A444VLB5</accession>
<comment type="caution">
    <text evidence="1">The sequence shown here is derived from an EMBL/GenBank/DDBJ whole genome shotgun (WGS) entry which is preliminary data.</text>
</comment>
<reference evidence="1 2" key="1">
    <citation type="submission" date="2014-04" db="EMBL/GenBank/DDBJ databases">
        <title>Whole genome of Muricauda olearia.</title>
        <authorList>
            <person name="Zhang X.-H."/>
            <person name="Tang K."/>
        </authorList>
    </citation>
    <scope>NUCLEOTIDE SEQUENCE [LARGE SCALE GENOMIC DNA]</scope>
    <source>
        <strain evidence="1 2">Th120</strain>
    </source>
</reference>
<proteinExistence type="predicted"/>
<dbReference type="Proteomes" id="UP000290261">
    <property type="component" value="Unassembled WGS sequence"/>
</dbReference>
<name>A0A444VLB5_9FLAO</name>
<evidence type="ECO:0000313" key="2">
    <source>
        <dbReference type="Proteomes" id="UP000290261"/>
    </source>
</evidence>
<dbReference type="EMBL" id="JJMP01000004">
    <property type="protein sequence ID" value="RYC51561.1"/>
    <property type="molecule type" value="Genomic_DNA"/>
</dbReference>
<protein>
    <submittedName>
        <fullName evidence="1">Uncharacterized protein</fullName>
    </submittedName>
</protein>
<gene>
    <name evidence="1" type="ORF">DN53_12035</name>
</gene>